<evidence type="ECO:0000259" key="2">
    <source>
        <dbReference type="SMART" id="SM00955"/>
    </source>
</evidence>
<dbReference type="PANTHER" id="PTHR23355:SF60">
    <property type="entry name" value="MITOCHONDRIAL EXORIBONUCLEASE DSS-1"/>
    <property type="match status" value="1"/>
</dbReference>
<protein>
    <recommendedName>
        <fullName evidence="2">RNB domain-containing protein</fullName>
    </recommendedName>
</protein>
<feature type="compositionally biased region" description="Low complexity" evidence="1">
    <location>
        <begin position="33"/>
        <end position="42"/>
    </location>
</feature>
<evidence type="ECO:0000313" key="3">
    <source>
        <dbReference type="EMBL" id="KAG5511630.1"/>
    </source>
</evidence>
<dbReference type="OrthoDB" id="2285229at2759"/>
<reference evidence="3 4" key="1">
    <citation type="submission" date="2021-02" db="EMBL/GenBank/DDBJ databases">
        <title>Porcisia hertigi Genome sequencing and assembly.</title>
        <authorList>
            <person name="Almutairi H."/>
            <person name="Gatherer D."/>
        </authorList>
    </citation>
    <scope>NUCLEOTIDE SEQUENCE [LARGE SCALE GENOMIC DNA]</scope>
    <source>
        <strain evidence="3 4">C119</strain>
    </source>
</reference>
<feature type="region of interest" description="Disordered" evidence="1">
    <location>
        <begin position="399"/>
        <end position="420"/>
    </location>
</feature>
<dbReference type="GO" id="GO:0000175">
    <property type="term" value="F:3'-5'-RNA exonuclease activity"/>
    <property type="evidence" value="ECO:0007669"/>
    <property type="project" value="TreeGrafter"/>
</dbReference>
<dbReference type="GO" id="GO:0006402">
    <property type="term" value="P:mRNA catabolic process"/>
    <property type="evidence" value="ECO:0007669"/>
    <property type="project" value="TreeGrafter"/>
</dbReference>
<evidence type="ECO:0000313" key="4">
    <source>
        <dbReference type="Proteomes" id="UP000674318"/>
    </source>
</evidence>
<dbReference type="SUPFAM" id="SSF50249">
    <property type="entry name" value="Nucleic acid-binding proteins"/>
    <property type="match status" value="1"/>
</dbReference>
<gene>
    <name evidence="3" type="ORF">JKF63_07226</name>
</gene>
<keyword evidence="4" id="KW-1185">Reference proteome</keyword>
<sequence length="860" mass="94666">MWRRVFSPSIDTRSAAALAISKVGAMAVLQRRSTSSKTTSTSLGNRPRSSERTELSSSSRAPRPIIANAGVQFSGTYLDVSWTRKFILGVLLQRYDPLRYAPSSQSSASSTTTRLVESALLESQRVLSAIWKLPVRPLDAVSEARILRLLARYAAGEGVLSDTALEMLQHVLARLPGAPACISDPVQMRTLLELIGYIEPGDNLNRVSYAGELHYPPQAHAFMAELLTESRQRDGGDAFDAIRERRVGPGYAIDSATTSEVDDAIGVYVDGATGAKYFVVYVSDATVYCPFDSTLEQVTARRLTTTTYLPEGVFFMLPKPIIEAATLRDDRPCRTFNVIFQIDECTGEVKNYSVAVGWLDQLRRITYDQVQDMINLEEGTEGNKEVVGAAAAAAALVASGRDKNEAPSRSPPMDECAGRGVHPPPAWVTREDKENLFYILRCARLRLRVRLERQKLRREAGGEEGADEVAATPPVDFSLPDPLITVKGTNVVSVTDQVISTQDARLAVAELMIAANEVCSRIAQANHIAMPFRGTRALSSDHIVAQYFTEPEGVRTLTSLDATHTFLAEAMQSSVRRLSTVTRAIYHHAPLHHAGLDTTFYTHSTSPLRRYADMLVHHQLKTWLWQQRSGGGSSGMGRTAPTSSAARAVMVIAPQQYIPEYAVASLCSMISLKQERASLLQDNSTRFWTLRYLEDLERASTGAGAATREGTNGDAHRKRTYVCLVGETRRVVAAPAYSRFVCSSAEMSRLLSLPLAPVPPDSSTVQRPVSLQLDTVARWRQETPEFTYVSDVYIPEVQLAHTIAHHRDDVRVGAVVECHIARVQPTQGLLELVIERVLPGGDERHYERLWMGGVVSQLDA</sequence>
<accession>A0A836LL72</accession>
<dbReference type="PANTHER" id="PTHR23355">
    <property type="entry name" value="RIBONUCLEASE"/>
    <property type="match status" value="1"/>
</dbReference>
<feature type="domain" description="RNB" evidence="2">
    <location>
        <begin position="242"/>
        <end position="626"/>
    </location>
</feature>
<dbReference type="InterPro" id="IPR012340">
    <property type="entry name" value="NA-bd_OB-fold"/>
</dbReference>
<dbReference type="GO" id="GO:0000932">
    <property type="term" value="C:P-body"/>
    <property type="evidence" value="ECO:0007669"/>
    <property type="project" value="TreeGrafter"/>
</dbReference>
<dbReference type="InterPro" id="IPR001900">
    <property type="entry name" value="RNase_II/R"/>
</dbReference>
<proteinExistence type="predicted"/>
<comment type="caution">
    <text evidence="3">The sequence shown here is derived from an EMBL/GenBank/DDBJ whole genome shotgun (WGS) entry which is preliminary data.</text>
</comment>
<dbReference type="AlphaFoldDB" id="A0A836LL72"/>
<dbReference type="Pfam" id="PF00773">
    <property type="entry name" value="RNB"/>
    <property type="match status" value="1"/>
</dbReference>
<dbReference type="Proteomes" id="UP000674318">
    <property type="component" value="Unassembled WGS sequence"/>
</dbReference>
<dbReference type="GO" id="GO:0003723">
    <property type="term" value="F:RNA binding"/>
    <property type="evidence" value="ECO:0007669"/>
    <property type="project" value="InterPro"/>
</dbReference>
<dbReference type="InterPro" id="IPR050180">
    <property type="entry name" value="RNR_Ribonuclease"/>
</dbReference>
<dbReference type="GeneID" id="94293244"/>
<dbReference type="KEGG" id="phet:94293244"/>
<dbReference type="SMART" id="SM00955">
    <property type="entry name" value="RNB"/>
    <property type="match status" value="1"/>
</dbReference>
<feature type="region of interest" description="Disordered" evidence="1">
    <location>
        <begin position="31"/>
        <end position="60"/>
    </location>
</feature>
<organism evidence="3 4">
    <name type="scientific">Porcisia hertigi</name>
    <dbReference type="NCBI Taxonomy" id="2761500"/>
    <lineage>
        <taxon>Eukaryota</taxon>
        <taxon>Discoba</taxon>
        <taxon>Euglenozoa</taxon>
        <taxon>Kinetoplastea</taxon>
        <taxon>Metakinetoplastina</taxon>
        <taxon>Trypanosomatida</taxon>
        <taxon>Trypanosomatidae</taxon>
        <taxon>Leishmaniinae</taxon>
        <taxon>Porcisia</taxon>
    </lineage>
</organism>
<dbReference type="EMBL" id="JAFJZO010000004">
    <property type="protein sequence ID" value="KAG5511630.1"/>
    <property type="molecule type" value="Genomic_DNA"/>
</dbReference>
<name>A0A836LL72_9TRYP</name>
<evidence type="ECO:0000256" key="1">
    <source>
        <dbReference type="SAM" id="MobiDB-lite"/>
    </source>
</evidence>
<dbReference type="RefSeq" id="XP_067759722.1">
    <property type="nucleotide sequence ID" value="XM_067903167.1"/>
</dbReference>